<evidence type="ECO:0000256" key="1">
    <source>
        <dbReference type="SAM" id="Coils"/>
    </source>
</evidence>
<dbReference type="OrthoDB" id="7281306at2"/>
<feature type="coiled-coil region" evidence="1">
    <location>
        <begin position="82"/>
        <end position="130"/>
    </location>
</feature>
<accession>A0A2G1MBZ1</accession>
<dbReference type="Pfam" id="PF12728">
    <property type="entry name" value="HTH_17"/>
    <property type="match status" value="1"/>
</dbReference>
<gene>
    <name evidence="3" type="ORF">CJ301_17470</name>
</gene>
<dbReference type="InterPro" id="IPR041657">
    <property type="entry name" value="HTH_17"/>
</dbReference>
<keyword evidence="4" id="KW-1185">Reference proteome</keyword>
<dbReference type="Proteomes" id="UP000221860">
    <property type="component" value="Unassembled WGS sequence"/>
</dbReference>
<organism evidence="3 4">
    <name type="scientific">Limimaricola cinnabarinus</name>
    <dbReference type="NCBI Taxonomy" id="1125964"/>
    <lineage>
        <taxon>Bacteria</taxon>
        <taxon>Pseudomonadati</taxon>
        <taxon>Pseudomonadota</taxon>
        <taxon>Alphaproteobacteria</taxon>
        <taxon>Rhodobacterales</taxon>
        <taxon>Paracoccaceae</taxon>
        <taxon>Limimaricola</taxon>
    </lineage>
</organism>
<name>A0A2G1MBZ1_9RHOB</name>
<proteinExistence type="predicted"/>
<evidence type="ECO:0000313" key="3">
    <source>
        <dbReference type="EMBL" id="PHP26228.1"/>
    </source>
</evidence>
<keyword evidence="1" id="KW-0175">Coiled coil</keyword>
<reference evidence="3 4" key="1">
    <citation type="submission" date="2017-08" db="EMBL/GenBank/DDBJ databases">
        <title>Draft Genome Sequence of Loktanella cinnabarina Strain XM1, Isolated from Coastal Surface Water.</title>
        <authorList>
            <person name="Ma R."/>
            <person name="Wang J."/>
            <person name="Wang Q."/>
            <person name="Ma Z."/>
            <person name="Li J."/>
            <person name="Chen L."/>
        </authorList>
    </citation>
    <scope>NUCLEOTIDE SEQUENCE [LARGE SCALE GENOMIC DNA]</scope>
    <source>
        <strain evidence="3 4">XM1</strain>
    </source>
</reference>
<evidence type="ECO:0000259" key="2">
    <source>
        <dbReference type="Pfam" id="PF12728"/>
    </source>
</evidence>
<dbReference type="EMBL" id="NQWH01000051">
    <property type="protein sequence ID" value="PHP26228.1"/>
    <property type="molecule type" value="Genomic_DNA"/>
</dbReference>
<dbReference type="RefSeq" id="WP_099278635.1">
    <property type="nucleotide sequence ID" value="NZ_KZ304988.1"/>
</dbReference>
<feature type="domain" description="Helix-turn-helix" evidence="2">
    <location>
        <begin position="9"/>
        <end position="57"/>
    </location>
</feature>
<protein>
    <recommendedName>
        <fullName evidence="2">Helix-turn-helix domain-containing protein</fullName>
    </recommendedName>
</protein>
<evidence type="ECO:0000313" key="4">
    <source>
        <dbReference type="Proteomes" id="UP000221860"/>
    </source>
</evidence>
<comment type="caution">
    <text evidence="3">The sequence shown here is derived from an EMBL/GenBank/DDBJ whole genome shotgun (WGS) entry which is preliminary data.</text>
</comment>
<sequence>MTTANDHILSPQAAADHIGCGRSSIMRALQNRELLAERGNDRRWRIRVADLDRWASDRAVTVQVSPGHRPDIDRTPDRTDELDKLREERDAALCEVAKLRSEREEALQQAAEAREAAAELRGELTSLRGHVISVELDRDRWYAKANLSLIERIWGSRTDRAGA</sequence>
<dbReference type="AlphaFoldDB" id="A0A2G1MBZ1"/>